<reference evidence="1 2" key="1">
    <citation type="submission" date="2018-06" db="EMBL/GenBank/DDBJ databases">
        <authorList>
            <consortium name="Pathogen Informatics"/>
            <person name="Doyle S."/>
        </authorList>
    </citation>
    <scope>NUCLEOTIDE SEQUENCE [LARGE SCALE GENOMIC DNA]</scope>
    <source>
        <strain evidence="1 2">NCTC11685</strain>
    </source>
</reference>
<sequence length="72" mass="8445">MLRPAQACVFRRFVGIERNAQLAVNLAAKRRRYHQLSAVFQLEFIGHQHTHFVGQNLIKLLETGQDREIQHH</sequence>
<dbReference type="AlphaFoldDB" id="A0A7H4PFZ0"/>
<accession>A0A7H4PFZ0</accession>
<gene>
    <name evidence="1" type="ORF">NCTC11685_04578</name>
</gene>
<organism evidence="1 2">
    <name type="scientific">Klebsiella michiganensis</name>
    <dbReference type="NCBI Taxonomy" id="1134687"/>
    <lineage>
        <taxon>Bacteria</taxon>
        <taxon>Pseudomonadati</taxon>
        <taxon>Pseudomonadota</taxon>
        <taxon>Gammaproteobacteria</taxon>
        <taxon>Enterobacterales</taxon>
        <taxon>Enterobacteriaceae</taxon>
        <taxon>Klebsiella/Raoultella group</taxon>
        <taxon>Klebsiella</taxon>
    </lineage>
</organism>
<proteinExistence type="predicted"/>
<dbReference type="EMBL" id="UGMS01000002">
    <property type="protein sequence ID" value="STW66817.1"/>
    <property type="molecule type" value="Genomic_DNA"/>
</dbReference>
<dbReference type="Proteomes" id="UP000254863">
    <property type="component" value="Unassembled WGS sequence"/>
</dbReference>
<evidence type="ECO:0000313" key="2">
    <source>
        <dbReference type="Proteomes" id="UP000254863"/>
    </source>
</evidence>
<evidence type="ECO:0000313" key="1">
    <source>
        <dbReference type="EMBL" id="STW66817.1"/>
    </source>
</evidence>
<comment type="caution">
    <text evidence="1">The sequence shown here is derived from an EMBL/GenBank/DDBJ whole genome shotgun (WGS) entry which is preliminary data.</text>
</comment>
<name>A0A7H4PFZ0_9ENTR</name>
<protein>
    <submittedName>
        <fullName evidence="1">Uncharacterized protein</fullName>
    </submittedName>
</protein>